<keyword evidence="3" id="KW-1185">Reference proteome</keyword>
<reference evidence="2 3" key="1">
    <citation type="submission" date="2023-07" db="EMBL/GenBank/DDBJ databases">
        <title>Comparative genomics of wheat-associated soil bacteria to identify genetic determinants of phenazine resistance.</title>
        <authorList>
            <person name="Mouncey N."/>
        </authorList>
    </citation>
    <scope>NUCLEOTIDE SEQUENCE [LARGE SCALE GENOMIC DNA]</scope>
    <source>
        <strain evidence="2 3">B2I6</strain>
    </source>
</reference>
<sequence>MRGNLRCSAVARAGGAARVARVQRTTTTTATLLVTVAVSALTGCLNVQRPAVPGPAPAPSQPSVPRPEGGAEVQVVQAPAREALEMVGPSRKPEPDAPASPAQRRRTTGAAAGAGGSGPPPSSRTPPHSRPAQPEARRRALPRVELPDLEEEVRGNTDVCALGRRYGGWQGDSPEASICEQAYGR</sequence>
<organism evidence="2 3">
    <name type="scientific">Streptomyces rishiriensis</name>
    <dbReference type="NCBI Taxonomy" id="68264"/>
    <lineage>
        <taxon>Bacteria</taxon>
        <taxon>Bacillati</taxon>
        <taxon>Actinomycetota</taxon>
        <taxon>Actinomycetes</taxon>
        <taxon>Kitasatosporales</taxon>
        <taxon>Streptomycetaceae</taxon>
        <taxon>Streptomyces</taxon>
    </lineage>
</organism>
<proteinExistence type="predicted"/>
<dbReference type="Proteomes" id="UP001230654">
    <property type="component" value="Unassembled WGS sequence"/>
</dbReference>
<gene>
    <name evidence="2" type="ORF">QF030_001792</name>
</gene>
<evidence type="ECO:0000313" key="3">
    <source>
        <dbReference type="Proteomes" id="UP001230654"/>
    </source>
</evidence>
<evidence type="ECO:0000313" key="2">
    <source>
        <dbReference type="EMBL" id="MDQ0579614.1"/>
    </source>
</evidence>
<evidence type="ECO:0008006" key="4">
    <source>
        <dbReference type="Google" id="ProtNLM"/>
    </source>
</evidence>
<protein>
    <recommendedName>
        <fullName evidence="4">Lipoprotein</fullName>
    </recommendedName>
</protein>
<comment type="caution">
    <text evidence="2">The sequence shown here is derived from an EMBL/GenBank/DDBJ whole genome shotgun (WGS) entry which is preliminary data.</text>
</comment>
<feature type="compositionally biased region" description="Pro residues" evidence="1">
    <location>
        <begin position="52"/>
        <end position="65"/>
    </location>
</feature>
<name>A0ABU0NKG0_STRRH</name>
<dbReference type="EMBL" id="JAUSWV010000002">
    <property type="protein sequence ID" value="MDQ0579614.1"/>
    <property type="molecule type" value="Genomic_DNA"/>
</dbReference>
<feature type="region of interest" description="Disordered" evidence="1">
    <location>
        <begin position="52"/>
        <end position="185"/>
    </location>
</feature>
<evidence type="ECO:0000256" key="1">
    <source>
        <dbReference type="SAM" id="MobiDB-lite"/>
    </source>
</evidence>
<accession>A0ABU0NKG0</accession>